<organism evidence="11 12">
    <name type="scientific">Aulographum hederae CBS 113979</name>
    <dbReference type="NCBI Taxonomy" id="1176131"/>
    <lineage>
        <taxon>Eukaryota</taxon>
        <taxon>Fungi</taxon>
        <taxon>Dikarya</taxon>
        <taxon>Ascomycota</taxon>
        <taxon>Pezizomycotina</taxon>
        <taxon>Dothideomycetes</taxon>
        <taxon>Pleosporomycetidae</taxon>
        <taxon>Aulographales</taxon>
        <taxon>Aulographaceae</taxon>
    </lineage>
</organism>
<keyword evidence="6" id="KW-0496">Mitochondrion</keyword>
<keyword evidence="6" id="KW-0999">Mitochondrion inner membrane</keyword>
<keyword evidence="4 9" id="KW-0812">Transmembrane</keyword>
<proteinExistence type="inferred from homology"/>
<sequence>MAYNYLEDFEIYHQEQEAQRSLLGGPALPALGHAVSGAAGSAISNLLTYPLGLVITRLQVQKHLASSSNTSSEKAGSDSKDADYKSIKDAIQRIYAEEGGLKAFYSGIGQDTAKSVADSFFFFLAYNFLRQSRLKTHGTGKSKKRLSVVDELGVGMLAGAFSKLLTTPIQNIVTRKQTAAMVASRSGNATSSPELTTKDIALQIREEKGLAGFWSGYSATLILTMNPALTFLLQETLTRILIPKEKRAKPEARMTFIIAALSKSIASSITYPFSLAKTRAQVSSKKPTDTEPTDAIYERYQTGKKLQQSMVIGTVLRIAQTEGIGALYSGIEGEVVKGFFQHGVTMLMKERIHRIVVSMYYLVLKGLQKYPGPQEMGAQAKDAVETGLEKGKEVGESAKGTVGEGLEKAKEVGENAKSTVSESLEKAKEAVDDVIETAKKAVSGKAGGEVM</sequence>
<evidence type="ECO:0000256" key="10">
    <source>
        <dbReference type="RuleBase" id="RU000488"/>
    </source>
</evidence>
<dbReference type="EMBL" id="ML977162">
    <property type="protein sequence ID" value="KAF1985469.1"/>
    <property type="molecule type" value="Genomic_DNA"/>
</dbReference>
<evidence type="ECO:0000256" key="7">
    <source>
        <dbReference type="ARBA" id="ARBA00022989"/>
    </source>
</evidence>
<keyword evidence="12" id="KW-1185">Reference proteome</keyword>
<feature type="repeat" description="Solcar" evidence="9">
    <location>
        <begin position="146"/>
        <end position="240"/>
    </location>
</feature>
<keyword evidence="7" id="KW-1133">Transmembrane helix</keyword>
<reference evidence="11" key="1">
    <citation type="journal article" date="2020" name="Stud. Mycol.">
        <title>101 Dothideomycetes genomes: a test case for predicting lifestyles and emergence of pathogens.</title>
        <authorList>
            <person name="Haridas S."/>
            <person name="Albert R."/>
            <person name="Binder M."/>
            <person name="Bloem J."/>
            <person name="Labutti K."/>
            <person name="Salamov A."/>
            <person name="Andreopoulos B."/>
            <person name="Baker S."/>
            <person name="Barry K."/>
            <person name="Bills G."/>
            <person name="Bluhm B."/>
            <person name="Cannon C."/>
            <person name="Castanera R."/>
            <person name="Culley D."/>
            <person name="Daum C."/>
            <person name="Ezra D."/>
            <person name="Gonzalez J."/>
            <person name="Henrissat B."/>
            <person name="Kuo A."/>
            <person name="Liang C."/>
            <person name="Lipzen A."/>
            <person name="Lutzoni F."/>
            <person name="Magnuson J."/>
            <person name="Mondo S."/>
            <person name="Nolan M."/>
            <person name="Ohm R."/>
            <person name="Pangilinan J."/>
            <person name="Park H.-J."/>
            <person name="Ramirez L."/>
            <person name="Alfaro M."/>
            <person name="Sun H."/>
            <person name="Tritt A."/>
            <person name="Yoshinaga Y."/>
            <person name="Zwiers L.-H."/>
            <person name="Turgeon B."/>
            <person name="Goodwin S."/>
            <person name="Spatafora J."/>
            <person name="Crous P."/>
            <person name="Grigoriev I."/>
        </authorList>
    </citation>
    <scope>NUCLEOTIDE SEQUENCE</scope>
    <source>
        <strain evidence="11">CBS 113979</strain>
    </source>
</reference>
<keyword evidence="5" id="KW-0677">Repeat</keyword>
<dbReference type="PANTHER" id="PTHR45939:SF2">
    <property type="entry name" value="CARRIER PROTEIN, PUTATIVE (AFU_ORTHOLOGUE AFUA_2G13870)-RELATED"/>
    <property type="match status" value="1"/>
</dbReference>
<comment type="subcellular location">
    <subcellularLocation>
        <location evidence="1">Membrane</location>
        <topology evidence="1">Multi-pass membrane protein</topology>
    </subcellularLocation>
</comment>
<feature type="repeat" description="Solcar" evidence="9">
    <location>
        <begin position="28"/>
        <end position="132"/>
    </location>
</feature>
<evidence type="ECO:0000313" key="11">
    <source>
        <dbReference type="EMBL" id="KAF1985469.1"/>
    </source>
</evidence>
<protein>
    <submittedName>
        <fullName evidence="11">Putative peroxisomal adenine nucleotide transporter 1</fullName>
    </submittedName>
</protein>
<dbReference type="InterPro" id="IPR052217">
    <property type="entry name" value="Mito/Peroxisomal_Carrier"/>
</dbReference>
<evidence type="ECO:0000256" key="9">
    <source>
        <dbReference type="PROSITE-ProRule" id="PRU00282"/>
    </source>
</evidence>
<dbReference type="Proteomes" id="UP000800041">
    <property type="component" value="Unassembled WGS sequence"/>
</dbReference>
<dbReference type="PROSITE" id="PS50920">
    <property type="entry name" value="SOLCAR"/>
    <property type="match status" value="3"/>
</dbReference>
<dbReference type="OrthoDB" id="18574at2759"/>
<evidence type="ECO:0000256" key="6">
    <source>
        <dbReference type="ARBA" id="ARBA00022792"/>
    </source>
</evidence>
<feature type="repeat" description="Solcar" evidence="9">
    <location>
        <begin position="250"/>
        <end position="355"/>
    </location>
</feature>
<dbReference type="Pfam" id="PF00153">
    <property type="entry name" value="Mito_carr"/>
    <property type="match status" value="3"/>
</dbReference>
<dbReference type="GO" id="GO:0015217">
    <property type="term" value="F:ADP transmembrane transporter activity"/>
    <property type="evidence" value="ECO:0007669"/>
    <property type="project" value="TreeGrafter"/>
</dbReference>
<evidence type="ECO:0000256" key="4">
    <source>
        <dbReference type="ARBA" id="ARBA00022692"/>
    </source>
</evidence>
<evidence type="ECO:0000256" key="5">
    <source>
        <dbReference type="ARBA" id="ARBA00022737"/>
    </source>
</evidence>
<evidence type="ECO:0000256" key="8">
    <source>
        <dbReference type="ARBA" id="ARBA00023136"/>
    </source>
</evidence>
<name>A0A6G1GXJ0_9PEZI</name>
<dbReference type="GO" id="GO:0016020">
    <property type="term" value="C:membrane"/>
    <property type="evidence" value="ECO:0007669"/>
    <property type="project" value="UniProtKB-SubCell"/>
</dbReference>
<dbReference type="InterPro" id="IPR023395">
    <property type="entry name" value="MCP_dom_sf"/>
</dbReference>
<dbReference type="SUPFAM" id="SSF103506">
    <property type="entry name" value="Mitochondrial carrier"/>
    <property type="match status" value="1"/>
</dbReference>
<dbReference type="Gene3D" id="1.50.40.10">
    <property type="entry name" value="Mitochondrial carrier domain"/>
    <property type="match status" value="1"/>
</dbReference>
<keyword evidence="3 10" id="KW-0813">Transport</keyword>
<keyword evidence="8 9" id="KW-0472">Membrane</keyword>
<evidence type="ECO:0000256" key="1">
    <source>
        <dbReference type="ARBA" id="ARBA00004141"/>
    </source>
</evidence>
<evidence type="ECO:0000313" key="12">
    <source>
        <dbReference type="Proteomes" id="UP000800041"/>
    </source>
</evidence>
<accession>A0A6G1GXJ0</accession>
<evidence type="ECO:0000256" key="3">
    <source>
        <dbReference type="ARBA" id="ARBA00022448"/>
    </source>
</evidence>
<dbReference type="PANTHER" id="PTHR45939">
    <property type="entry name" value="PEROXISOMAL MEMBRANE PROTEIN PMP34-RELATED"/>
    <property type="match status" value="1"/>
</dbReference>
<evidence type="ECO:0000256" key="2">
    <source>
        <dbReference type="ARBA" id="ARBA00006375"/>
    </source>
</evidence>
<dbReference type="InterPro" id="IPR018108">
    <property type="entry name" value="MCP_transmembrane"/>
</dbReference>
<dbReference type="AlphaFoldDB" id="A0A6G1GXJ0"/>
<comment type="similarity">
    <text evidence="2 10">Belongs to the mitochondrial carrier (TC 2.A.29) family.</text>
</comment>
<gene>
    <name evidence="11" type="ORF">K402DRAFT_422089</name>
</gene>